<gene>
    <name evidence="2" type="ORF">GCM10008939_19020</name>
</gene>
<proteinExistence type="predicted"/>
<dbReference type="InterPro" id="IPR036702">
    <property type="entry name" value="ComB-like_sf"/>
</dbReference>
<evidence type="ECO:0000313" key="2">
    <source>
        <dbReference type="EMBL" id="GGJ74916.1"/>
    </source>
</evidence>
<evidence type="ECO:0000313" key="3">
    <source>
        <dbReference type="Proteomes" id="UP000635726"/>
    </source>
</evidence>
<dbReference type="SUPFAM" id="SSF142823">
    <property type="entry name" value="ComB-like"/>
    <property type="match status" value="1"/>
</dbReference>
<name>A0A917PFK9_9DEIO</name>
<dbReference type="EMBL" id="BMOE01000005">
    <property type="protein sequence ID" value="GGJ74916.1"/>
    <property type="molecule type" value="Genomic_DNA"/>
</dbReference>
<keyword evidence="3" id="KW-1185">Reference proteome</keyword>
<dbReference type="Pfam" id="PF04029">
    <property type="entry name" value="2-ph_phosp"/>
    <property type="match status" value="1"/>
</dbReference>
<dbReference type="InterPro" id="IPR005238">
    <property type="entry name" value="ComB-like"/>
</dbReference>
<comment type="caution">
    <text evidence="2">The sequence shown here is derived from an EMBL/GenBank/DDBJ whole genome shotgun (WGS) entry which is preliminary data.</text>
</comment>
<dbReference type="GO" id="GO:0000287">
    <property type="term" value="F:magnesium ion binding"/>
    <property type="evidence" value="ECO:0007669"/>
    <property type="project" value="InterPro"/>
</dbReference>
<protein>
    <recommendedName>
        <fullName evidence="1">Probable 2-phosphosulfolactate phosphatase</fullName>
    </recommendedName>
</protein>
<dbReference type="Proteomes" id="UP000635726">
    <property type="component" value="Unassembled WGS sequence"/>
</dbReference>
<dbReference type="Gene3D" id="3.90.1560.10">
    <property type="entry name" value="ComB-like"/>
    <property type="match status" value="1"/>
</dbReference>
<reference evidence="2" key="2">
    <citation type="submission" date="2020-09" db="EMBL/GenBank/DDBJ databases">
        <authorList>
            <person name="Sun Q."/>
            <person name="Ohkuma M."/>
        </authorList>
    </citation>
    <scope>NUCLEOTIDE SEQUENCE</scope>
    <source>
        <strain evidence="2">JCM 14371</strain>
    </source>
</reference>
<reference evidence="2" key="1">
    <citation type="journal article" date="2014" name="Int. J. Syst. Evol. Microbiol.">
        <title>Complete genome sequence of Corynebacterium casei LMG S-19264T (=DSM 44701T), isolated from a smear-ripened cheese.</title>
        <authorList>
            <consortium name="US DOE Joint Genome Institute (JGI-PGF)"/>
            <person name="Walter F."/>
            <person name="Albersmeier A."/>
            <person name="Kalinowski J."/>
            <person name="Ruckert C."/>
        </authorList>
    </citation>
    <scope>NUCLEOTIDE SEQUENCE</scope>
    <source>
        <strain evidence="2">JCM 14371</strain>
    </source>
</reference>
<sequence length="249" mass="25708">MTDAWLRQAGARVRFGWGEAGLRALGPGCAAVVIVDVLSFSTAVDVALGRGAVVLPYRWRDERAARFAREQGALLASHVRRFTDGLSLSPASLAALPAGTRLVLPSPNGGTLSAAAQDVTGAQVFTACLRNAGAVAAHVARLPGPLLVLAAGERWPDGMLRPALEDEWGAGAVIAALPGPHSPEAEAAAHAYRHVQDRLPDALGRCTSGLELAQRGFAADLALAARPGVSRAVPRLDGPAYRDASTPGP</sequence>
<evidence type="ECO:0000256" key="1">
    <source>
        <dbReference type="ARBA" id="ARBA00021948"/>
    </source>
</evidence>
<dbReference type="RefSeq" id="WP_188962756.1">
    <property type="nucleotide sequence ID" value="NZ_BMOE01000005.1"/>
</dbReference>
<dbReference type="AlphaFoldDB" id="A0A917PFK9"/>
<organism evidence="2 3">
    <name type="scientific">Deinococcus aquiradiocola</name>
    <dbReference type="NCBI Taxonomy" id="393059"/>
    <lineage>
        <taxon>Bacteria</taxon>
        <taxon>Thermotogati</taxon>
        <taxon>Deinococcota</taxon>
        <taxon>Deinococci</taxon>
        <taxon>Deinococcales</taxon>
        <taxon>Deinococcaceae</taxon>
        <taxon>Deinococcus</taxon>
    </lineage>
</organism>
<accession>A0A917PFK9</accession>
<dbReference type="GO" id="GO:0050532">
    <property type="term" value="F:2-phosphosulfolactate phosphatase activity"/>
    <property type="evidence" value="ECO:0007669"/>
    <property type="project" value="InterPro"/>
</dbReference>